<dbReference type="InterPro" id="IPR044156">
    <property type="entry name" value="Galectin-like"/>
</dbReference>
<dbReference type="InterPro" id="IPR001079">
    <property type="entry name" value="Galectin_CRD"/>
</dbReference>
<dbReference type="PANTHER" id="PTHR11346:SF147">
    <property type="entry name" value="GALECTIN"/>
    <property type="match status" value="1"/>
</dbReference>
<sequence>MTDFPIPFHHQFVNFKLPTKIHFGGNIPEGANRFEIDLKSTDGEIFFHFNPRFSENCVVRSSTKDGQQWQAEERDGGMPFAIGKPFLLEMLIEENGITRDNLETLISVEVVGDVLLNNFNVTCIGSVEVDEPAGKVPREAGGGGEIPEYTPTEPVAPVPGPQGQLPIPYQGPLDTLLTTNRMRVVGTPHPGAQRFTVNWKSADGETLFHFNTRFDQNCIVRNATVDKQYPPTSEEREGPGCPFHPGKQFALDFLLHGDIIRCFVDGIEYCRFQARDDLHKVVLLDIHGDIALDQVLIA</sequence>
<accession>A0A914KQ42</accession>
<protein>
    <recommendedName>
        <fullName evidence="2">Galectin</fullName>
    </recommendedName>
</protein>
<evidence type="ECO:0000256" key="1">
    <source>
        <dbReference type="ARBA" id="ARBA00022734"/>
    </source>
</evidence>
<dbReference type="SMART" id="SM00908">
    <property type="entry name" value="Gal-bind_lectin"/>
    <property type="match status" value="2"/>
</dbReference>
<dbReference type="WBParaSite" id="Minc3s00072g03559">
    <property type="protein sequence ID" value="Minc3s00072g03559"/>
    <property type="gene ID" value="Minc3s00072g03559"/>
</dbReference>
<dbReference type="Pfam" id="PF00337">
    <property type="entry name" value="Gal-bind_lectin"/>
    <property type="match status" value="2"/>
</dbReference>
<evidence type="ECO:0000259" key="3">
    <source>
        <dbReference type="PROSITE" id="PS51304"/>
    </source>
</evidence>
<organism evidence="4 5">
    <name type="scientific">Meloidogyne incognita</name>
    <name type="common">Southern root-knot nematode worm</name>
    <name type="synonym">Oxyuris incognita</name>
    <dbReference type="NCBI Taxonomy" id="6306"/>
    <lineage>
        <taxon>Eukaryota</taxon>
        <taxon>Metazoa</taxon>
        <taxon>Ecdysozoa</taxon>
        <taxon>Nematoda</taxon>
        <taxon>Chromadorea</taxon>
        <taxon>Rhabditida</taxon>
        <taxon>Tylenchina</taxon>
        <taxon>Tylenchomorpha</taxon>
        <taxon>Tylenchoidea</taxon>
        <taxon>Meloidogynidae</taxon>
        <taxon>Meloidogyninae</taxon>
        <taxon>Meloidogyne</taxon>
        <taxon>Meloidogyne incognita group</taxon>
    </lineage>
</organism>
<evidence type="ECO:0000313" key="4">
    <source>
        <dbReference type="Proteomes" id="UP000887563"/>
    </source>
</evidence>
<dbReference type="PANTHER" id="PTHR11346">
    <property type="entry name" value="GALECTIN"/>
    <property type="match status" value="1"/>
</dbReference>
<dbReference type="Proteomes" id="UP000887563">
    <property type="component" value="Unplaced"/>
</dbReference>
<proteinExistence type="predicted"/>
<keyword evidence="1 2" id="KW-0430">Lectin</keyword>
<evidence type="ECO:0000256" key="2">
    <source>
        <dbReference type="RuleBase" id="RU102079"/>
    </source>
</evidence>
<dbReference type="AlphaFoldDB" id="A0A914KQ42"/>
<dbReference type="CDD" id="cd00070">
    <property type="entry name" value="GLECT"/>
    <property type="match status" value="2"/>
</dbReference>
<dbReference type="SUPFAM" id="SSF49899">
    <property type="entry name" value="Concanavalin A-like lectins/glucanases"/>
    <property type="match status" value="2"/>
</dbReference>
<name>A0A914KQ42_MELIC</name>
<dbReference type="Gene3D" id="2.60.120.200">
    <property type="match status" value="2"/>
</dbReference>
<dbReference type="PROSITE" id="PS51304">
    <property type="entry name" value="GALECTIN"/>
    <property type="match status" value="2"/>
</dbReference>
<feature type="domain" description="Galectin" evidence="3">
    <location>
        <begin position="168"/>
        <end position="298"/>
    </location>
</feature>
<keyword evidence="4" id="KW-1185">Reference proteome</keyword>
<dbReference type="InterPro" id="IPR013320">
    <property type="entry name" value="ConA-like_dom_sf"/>
</dbReference>
<feature type="domain" description="Galectin" evidence="3">
    <location>
        <begin position="7"/>
        <end position="152"/>
    </location>
</feature>
<dbReference type="SMART" id="SM00276">
    <property type="entry name" value="GLECT"/>
    <property type="match status" value="2"/>
</dbReference>
<reference evidence="5" key="1">
    <citation type="submission" date="2022-11" db="UniProtKB">
        <authorList>
            <consortium name="WormBaseParasite"/>
        </authorList>
    </citation>
    <scope>IDENTIFICATION</scope>
</reference>
<dbReference type="GO" id="GO:0030246">
    <property type="term" value="F:carbohydrate binding"/>
    <property type="evidence" value="ECO:0007669"/>
    <property type="project" value="UniProtKB-UniRule"/>
</dbReference>
<evidence type="ECO:0000313" key="5">
    <source>
        <dbReference type="WBParaSite" id="Minc3s00072g03559"/>
    </source>
</evidence>